<name>A0ABQ9GYP1_9NEOP</name>
<organism evidence="2 3">
    <name type="scientific">Dryococelus australis</name>
    <dbReference type="NCBI Taxonomy" id="614101"/>
    <lineage>
        <taxon>Eukaryota</taxon>
        <taxon>Metazoa</taxon>
        <taxon>Ecdysozoa</taxon>
        <taxon>Arthropoda</taxon>
        <taxon>Hexapoda</taxon>
        <taxon>Insecta</taxon>
        <taxon>Pterygota</taxon>
        <taxon>Neoptera</taxon>
        <taxon>Polyneoptera</taxon>
        <taxon>Phasmatodea</taxon>
        <taxon>Verophasmatodea</taxon>
        <taxon>Anareolatae</taxon>
        <taxon>Phasmatidae</taxon>
        <taxon>Eurycanthinae</taxon>
        <taxon>Dryococelus</taxon>
    </lineage>
</organism>
<dbReference type="EMBL" id="JARBHB010000008">
    <property type="protein sequence ID" value="KAJ8877136.1"/>
    <property type="molecule type" value="Genomic_DNA"/>
</dbReference>
<protein>
    <submittedName>
        <fullName evidence="2">Uncharacterized protein</fullName>
    </submittedName>
</protein>
<evidence type="ECO:0000256" key="1">
    <source>
        <dbReference type="SAM" id="MobiDB-lite"/>
    </source>
</evidence>
<evidence type="ECO:0000313" key="2">
    <source>
        <dbReference type="EMBL" id="KAJ8877136.1"/>
    </source>
</evidence>
<comment type="caution">
    <text evidence="2">The sequence shown here is derived from an EMBL/GenBank/DDBJ whole genome shotgun (WGS) entry which is preliminary data.</text>
</comment>
<dbReference type="Proteomes" id="UP001159363">
    <property type="component" value="Chromosome 7"/>
</dbReference>
<sequence length="193" mass="21986">MQNTEKWMFNLVLQRFCKFNCENYQQQKIMVYSDVGDSSKWEEIAAVCNFKVKTAAKRKVPAWCVCAAWETEMVIIPGGLTLILQSLDVSINMPFKDNLHHLYSEWIASINRERMQTGRVKWPFLGQIYERVATSCSPISDKLIAKSFKKTIISNLLGETEDDMWQSDGNVSTNSSYGGSGHSISSSYEDDDN</sequence>
<gene>
    <name evidence="2" type="ORF">PR048_021589</name>
</gene>
<keyword evidence="3" id="KW-1185">Reference proteome</keyword>
<accession>A0ABQ9GYP1</accession>
<proteinExistence type="predicted"/>
<reference evidence="2 3" key="1">
    <citation type="submission" date="2023-02" db="EMBL/GenBank/DDBJ databases">
        <title>LHISI_Scaffold_Assembly.</title>
        <authorList>
            <person name="Stuart O.P."/>
            <person name="Cleave R."/>
            <person name="Magrath M.J.L."/>
            <person name="Mikheyev A.S."/>
        </authorList>
    </citation>
    <scope>NUCLEOTIDE SEQUENCE [LARGE SCALE GENOMIC DNA]</scope>
    <source>
        <strain evidence="2">Daus_M_001</strain>
        <tissue evidence="2">Leg muscle</tissue>
    </source>
</reference>
<evidence type="ECO:0000313" key="3">
    <source>
        <dbReference type="Proteomes" id="UP001159363"/>
    </source>
</evidence>
<feature type="non-terminal residue" evidence="2">
    <location>
        <position position="193"/>
    </location>
</feature>
<feature type="region of interest" description="Disordered" evidence="1">
    <location>
        <begin position="164"/>
        <end position="193"/>
    </location>
</feature>